<sequence>MQLGPSGSNSDCFPSSLELGSTFYYSPGVCPSGFEVAFSSTVGGETRVTCCPSCQTETGWPWYSTDLCTIVLPSTVEVIVSESVVGGDWKRTTVSGATANAIGLPIRWHSSDFASTTAGTTTSATDSGTETIKYSTSTSSSDPSSSNTGLSTGPRQELGLALELQLLLDLLRWDGLCFERGELSRQVPPQLHKSLKHLRCSSNSTHGSLIVTRPCPRRSYHRTIYPKPVRWN</sequence>
<evidence type="ECO:0000256" key="1">
    <source>
        <dbReference type="SAM" id="MobiDB-lite"/>
    </source>
</evidence>
<feature type="region of interest" description="Disordered" evidence="1">
    <location>
        <begin position="117"/>
        <end position="153"/>
    </location>
</feature>
<gene>
    <name evidence="2" type="ORF">FUG_LOCUS562425</name>
</gene>
<organism evidence="2">
    <name type="scientific">Gibberella zeae</name>
    <name type="common">Wheat head blight fungus</name>
    <name type="synonym">Fusarium graminearum</name>
    <dbReference type="NCBI Taxonomy" id="5518"/>
    <lineage>
        <taxon>Eukaryota</taxon>
        <taxon>Fungi</taxon>
        <taxon>Dikarya</taxon>
        <taxon>Ascomycota</taxon>
        <taxon>Pezizomycotina</taxon>
        <taxon>Sordariomycetes</taxon>
        <taxon>Hypocreomycetidae</taxon>
        <taxon>Hypocreales</taxon>
        <taxon>Nectriaceae</taxon>
        <taxon>Fusarium</taxon>
    </lineage>
</organism>
<accession>A0A4E9ENM6</accession>
<dbReference type="AlphaFoldDB" id="A0A4E9ENM6"/>
<dbReference type="EMBL" id="CAAKMV010000196">
    <property type="protein sequence ID" value="VIO64280.1"/>
    <property type="molecule type" value="Genomic_DNA"/>
</dbReference>
<proteinExistence type="predicted"/>
<name>A0A4E9ENM6_GIBZA</name>
<protein>
    <submittedName>
        <fullName evidence="2">Uncharacterized protein</fullName>
    </submittedName>
</protein>
<evidence type="ECO:0000313" key="2">
    <source>
        <dbReference type="EMBL" id="VIO64280.1"/>
    </source>
</evidence>
<reference evidence="2" key="1">
    <citation type="submission" date="2019-04" db="EMBL/GenBank/DDBJ databases">
        <authorList>
            <person name="Melise S."/>
            <person name="Noan J."/>
            <person name="Okalmin O."/>
        </authorList>
    </citation>
    <scope>NUCLEOTIDE SEQUENCE</scope>
    <source>
        <strain evidence="2">FN9</strain>
    </source>
</reference>